<feature type="repeat" description="TPR" evidence="1">
    <location>
        <begin position="255"/>
        <end position="288"/>
    </location>
</feature>
<evidence type="ECO:0000256" key="1">
    <source>
        <dbReference type="PROSITE-ProRule" id="PRU00339"/>
    </source>
</evidence>
<evidence type="ECO:0000256" key="3">
    <source>
        <dbReference type="SAM" id="MobiDB-lite"/>
    </source>
</evidence>
<feature type="region of interest" description="Disordered" evidence="3">
    <location>
        <begin position="104"/>
        <end position="130"/>
    </location>
</feature>
<dbReference type="PANTHER" id="PTHR23082">
    <property type="entry name" value="TRANSCRIPTION INITIATION FACTOR IIIC TFIIIC , POLYPEPTIDE 3-RELATED"/>
    <property type="match status" value="1"/>
</dbReference>
<keyword evidence="5" id="KW-1185">Reference proteome</keyword>
<feature type="compositionally biased region" description="Acidic residues" evidence="3">
    <location>
        <begin position="31"/>
        <end position="48"/>
    </location>
</feature>
<evidence type="ECO:0000256" key="2">
    <source>
        <dbReference type="SAM" id="Coils"/>
    </source>
</evidence>
<sequence>MEDDRIAALMKYVRGEISFSEWIESGAGSADVEDENETQDGNGDDQGDGEAGGLQTTEVNSLSEERSEPTDVATTTSNQEMVILVSEPIFTQLSEMGSQALALSSATESPVRDSGKPNNISSSLQQTASAQTPIRMTDLLLQGSAAKSAQKPGGTGVDEFMEEIKQLRAPRRRAARRKLCELPAKHKHTMGHVNMLWARGEMEKAKGICMDLIRQVPKCSEPFQTLGMMFEEQGDKEKALQFFLIAAYLSKSGDSEEWAKLAMMSIEQSNLNQALTCYNQALKVDPGNANILWDRAALYYQMDNPKKSLESYEMACQAMSLNFDDGAKYMDLVCEMAKLHHENKNLEEAIKVLQAAFSQYPEHFNNQATNMLADLLMASKAYEEALQIILKHCGAKKETNTEPTNESPLTAFSLLLSPTRQASTARSPQRDNSEAPVNLVLPQDLPIDLRVKIVVCLIYLRQLDLVKKILHPLFFQSVETVGDLYMDVAEACAENGTKLYKMTSLGSFIVYVRLHYEEALPILDILIRSKNYNMAGVWLKKGECLHSLGRLDEAAFAYAQVVNLAPNHLDARLILASLHQQLGRPNQALDILSDPRGIEIPQDASGREVSMDTTHSPAYTEESDSEPAVQPQDFRLLYHKCALLQSQDRVDEFVEAGIELFKLFFNDVYHNKDLMDIALRSAKYKRAEAKKNEPSDQEGTNLKPSSHTRSKGNTGIRNEEWWEMLKKVVSALSHLKRHADTQHLLLCALSSDRFSNSNFQTGLLFMSVVALYLNREYKLAFDTVKILIARDRHKPLYWNLMARITAKSGDTRHQRYILRLLIKHPDELPLVLYSGHNAAVSASYKFAIGEYIRAFRQTPLDPLVSLCLGLQYLHLASQRFPRHRHTCVIQSIVFMFQYLGLRGECQEAFYNLGRAFHQLGLLQFAVHYYHKALEFPLHEASLDGGQTAAKFSGKHDLHRETAFNLSLIYRASGNELIARELLRKHCCI</sequence>
<feature type="region of interest" description="Disordered" evidence="3">
    <location>
        <begin position="24"/>
        <end position="79"/>
    </location>
</feature>
<dbReference type="Pfam" id="PF13432">
    <property type="entry name" value="TPR_16"/>
    <property type="match status" value="1"/>
</dbReference>
<dbReference type="InterPro" id="IPR039340">
    <property type="entry name" value="Tfc4/TFIIIC-102/Sfc4"/>
</dbReference>
<evidence type="ECO:0000313" key="5">
    <source>
        <dbReference type="Proteomes" id="UP001159427"/>
    </source>
</evidence>
<evidence type="ECO:0000313" key="4">
    <source>
        <dbReference type="EMBL" id="CAH3015415.1"/>
    </source>
</evidence>
<dbReference type="Pfam" id="PF13414">
    <property type="entry name" value="TPR_11"/>
    <property type="match status" value="1"/>
</dbReference>
<gene>
    <name evidence="4" type="ORF">PEVE_00016486</name>
</gene>
<keyword evidence="1" id="KW-0802">TPR repeat</keyword>
<evidence type="ECO:0008006" key="6">
    <source>
        <dbReference type="Google" id="ProtNLM"/>
    </source>
</evidence>
<dbReference type="PANTHER" id="PTHR23082:SF0">
    <property type="entry name" value="GENERAL TRANSCRIPTION FACTOR 3C POLYPEPTIDE 3"/>
    <property type="match status" value="1"/>
</dbReference>
<comment type="caution">
    <text evidence="4">The sequence shown here is derived from an EMBL/GenBank/DDBJ whole genome shotgun (WGS) entry which is preliminary data.</text>
</comment>
<name>A0ABN8LHL3_9CNID</name>
<feature type="compositionally biased region" description="Low complexity" evidence="3">
    <location>
        <begin position="121"/>
        <end position="130"/>
    </location>
</feature>
<accession>A0ABN8LHL3</accession>
<dbReference type="EMBL" id="CALNXI010000023">
    <property type="protein sequence ID" value="CAH3015415.1"/>
    <property type="molecule type" value="Genomic_DNA"/>
</dbReference>
<protein>
    <recommendedName>
        <fullName evidence="6">General transcription factor 3C polypeptide 3</fullName>
    </recommendedName>
</protein>
<proteinExistence type="predicted"/>
<feature type="repeat" description="TPR" evidence="1">
    <location>
        <begin position="906"/>
        <end position="939"/>
    </location>
</feature>
<dbReference type="Proteomes" id="UP001159427">
    <property type="component" value="Unassembled WGS sequence"/>
</dbReference>
<dbReference type="Gene3D" id="1.25.40.10">
    <property type="entry name" value="Tetratricopeptide repeat domain"/>
    <property type="match status" value="3"/>
</dbReference>
<feature type="compositionally biased region" description="Polar residues" evidence="3">
    <location>
        <begin position="697"/>
        <end position="714"/>
    </location>
</feature>
<dbReference type="SUPFAM" id="SSF48452">
    <property type="entry name" value="TPR-like"/>
    <property type="match status" value="3"/>
</dbReference>
<feature type="coiled-coil region" evidence="2">
    <location>
        <begin position="329"/>
        <end position="356"/>
    </location>
</feature>
<organism evidence="4 5">
    <name type="scientific">Porites evermanni</name>
    <dbReference type="NCBI Taxonomy" id="104178"/>
    <lineage>
        <taxon>Eukaryota</taxon>
        <taxon>Metazoa</taxon>
        <taxon>Cnidaria</taxon>
        <taxon>Anthozoa</taxon>
        <taxon>Hexacorallia</taxon>
        <taxon>Scleractinia</taxon>
        <taxon>Fungiina</taxon>
        <taxon>Poritidae</taxon>
        <taxon>Porites</taxon>
    </lineage>
</organism>
<dbReference type="InterPro" id="IPR011990">
    <property type="entry name" value="TPR-like_helical_dom_sf"/>
</dbReference>
<feature type="region of interest" description="Disordered" evidence="3">
    <location>
        <begin position="687"/>
        <end position="714"/>
    </location>
</feature>
<dbReference type="SMART" id="SM00028">
    <property type="entry name" value="TPR"/>
    <property type="match status" value="6"/>
</dbReference>
<keyword evidence="2" id="KW-0175">Coiled coil</keyword>
<feature type="region of interest" description="Disordered" evidence="3">
    <location>
        <begin position="601"/>
        <end position="628"/>
    </location>
</feature>
<dbReference type="Pfam" id="PF14559">
    <property type="entry name" value="TPR_19"/>
    <property type="match status" value="1"/>
</dbReference>
<dbReference type="PROSITE" id="PS50005">
    <property type="entry name" value="TPR"/>
    <property type="match status" value="3"/>
</dbReference>
<feature type="repeat" description="TPR" evidence="1">
    <location>
        <begin position="535"/>
        <end position="568"/>
    </location>
</feature>
<dbReference type="InterPro" id="IPR019734">
    <property type="entry name" value="TPR_rpt"/>
</dbReference>
<reference evidence="4 5" key="1">
    <citation type="submission" date="2022-05" db="EMBL/GenBank/DDBJ databases">
        <authorList>
            <consortium name="Genoscope - CEA"/>
            <person name="William W."/>
        </authorList>
    </citation>
    <scope>NUCLEOTIDE SEQUENCE [LARGE SCALE GENOMIC DNA]</scope>
</reference>